<sequence>MTTTAVIVQARLDATRLPGAILQTLGQQTALIRCLDRCRATPGVDLVVCAIPGDSAHDPVEEEAGDHGYMVVRGPGTDPLGLYAEAAEMAGATTLVHVPASAAFADPGLIAQTLALHRDSRADYATNAMPPRFPHGLECEVFSSRCLFEVEAASATVEARQSVSQALRADSRLVRASLTGPGGGLERLRWVLEREEDLVFLRAVFAALGADAARASAAEIAALCLRRPDLVEINSACVDEMRLGAGDRADIETDPVSLSLAA</sequence>
<dbReference type="OrthoDB" id="9801052at2"/>
<gene>
    <name evidence="1" type="ORF">E5162_00665</name>
</gene>
<keyword evidence="2" id="KW-1185">Reference proteome</keyword>
<dbReference type="Proteomes" id="UP000305451">
    <property type="component" value="Unassembled WGS sequence"/>
</dbReference>
<name>A0A4S2HCQ8_9PROT</name>
<dbReference type="RefSeq" id="WP_135943035.1">
    <property type="nucleotide sequence ID" value="NZ_BMEI01000001.1"/>
</dbReference>
<organism evidence="1 2">
    <name type="scientific">Marinicauda pacifica</name>
    <dbReference type="NCBI Taxonomy" id="1133559"/>
    <lineage>
        <taxon>Bacteria</taxon>
        <taxon>Pseudomonadati</taxon>
        <taxon>Pseudomonadota</taxon>
        <taxon>Alphaproteobacteria</taxon>
        <taxon>Maricaulales</taxon>
        <taxon>Maricaulaceae</taxon>
        <taxon>Marinicauda</taxon>
    </lineage>
</organism>
<evidence type="ECO:0000313" key="1">
    <source>
        <dbReference type="EMBL" id="TGY93840.1"/>
    </source>
</evidence>
<proteinExistence type="predicted"/>
<evidence type="ECO:0000313" key="2">
    <source>
        <dbReference type="Proteomes" id="UP000305451"/>
    </source>
</evidence>
<dbReference type="SUPFAM" id="SSF53448">
    <property type="entry name" value="Nucleotide-diphospho-sugar transferases"/>
    <property type="match status" value="1"/>
</dbReference>
<dbReference type="AlphaFoldDB" id="A0A4S2HCQ8"/>
<dbReference type="EMBL" id="SRXV01000001">
    <property type="protein sequence ID" value="TGY93840.1"/>
    <property type="molecule type" value="Genomic_DNA"/>
</dbReference>
<comment type="caution">
    <text evidence="1">The sequence shown here is derived from an EMBL/GenBank/DDBJ whole genome shotgun (WGS) entry which is preliminary data.</text>
</comment>
<dbReference type="InterPro" id="IPR029044">
    <property type="entry name" value="Nucleotide-diphossugar_trans"/>
</dbReference>
<protein>
    <submittedName>
        <fullName evidence="1">Uncharacterized protein</fullName>
    </submittedName>
</protein>
<reference evidence="1 2" key="1">
    <citation type="journal article" date="2013" name="Int. J. Syst. Evol. Microbiol.">
        <title>Marinicauda pacifica gen. nov., sp. nov., a prosthecate alphaproteobacterium of the family Hyphomonadaceae isolated from deep seawater.</title>
        <authorList>
            <person name="Zhang X.Y."/>
            <person name="Li G.W."/>
            <person name="Wang C.S."/>
            <person name="Zhang Y.J."/>
            <person name="Xu X.W."/>
            <person name="Li H."/>
            <person name="Liu A."/>
            <person name="Liu C."/>
            <person name="Xie B.B."/>
            <person name="Qin Q.L."/>
            <person name="Xu Z."/>
            <person name="Chen X.L."/>
            <person name="Zhou B.C."/>
            <person name="Zhang Y.Z."/>
        </authorList>
    </citation>
    <scope>NUCLEOTIDE SEQUENCE [LARGE SCALE GENOMIC DNA]</scope>
    <source>
        <strain evidence="1 2">P-1 km-3</strain>
    </source>
</reference>
<accession>A0A4S2HCQ8</accession>
<dbReference type="Gene3D" id="3.90.550.10">
    <property type="entry name" value="Spore Coat Polysaccharide Biosynthesis Protein SpsA, Chain A"/>
    <property type="match status" value="1"/>
</dbReference>